<dbReference type="GO" id="GO:0005524">
    <property type="term" value="F:ATP binding"/>
    <property type="evidence" value="ECO:0007669"/>
    <property type="project" value="UniProtKB-UniRule"/>
</dbReference>
<protein>
    <recommendedName>
        <fullName evidence="11">Tyrosine--tRNA ligase</fullName>
        <ecNumber evidence="11">6.1.1.1</ecNumber>
    </recommendedName>
    <alternativeName>
        <fullName evidence="11">Tyrosyl-tRNA synthetase</fullName>
        <shortName evidence="11">TyrRS</shortName>
    </alternativeName>
</protein>
<dbReference type="HOGENOM" id="CLU_024003_0_3_9"/>
<dbReference type="Gene3D" id="3.40.50.620">
    <property type="entry name" value="HUPs"/>
    <property type="match status" value="1"/>
</dbReference>
<dbReference type="CDD" id="cd00805">
    <property type="entry name" value="TyrRS_core"/>
    <property type="match status" value="1"/>
</dbReference>
<evidence type="ECO:0000256" key="12">
    <source>
        <dbReference type="PROSITE-ProRule" id="PRU00182"/>
    </source>
</evidence>
<feature type="binding site" evidence="11">
    <location>
        <position position="231"/>
    </location>
    <ligand>
        <name>ATP</name>
        <dbReference type="ChEBI" id="CHEBI:30616"/>
    </ligand>
</feature>
<dbReference type="PROSITE" id="PS50889">
    <property type="entry name" value="S4"/>
    <property type="match status" value="1"/>
</dbReference>
<dbReference type="GO" id="GO:0004831">
    <property type="term" value="F:tyrosine-tRNA ligase activity"/>
    <property type="evidence" value="ECO:0007669"/>
    <property type="project" value="UniProtKB-UniRule"/>
</dbReference>
<feature type="short sequence motif" description="'KMSKS' region" evidence="11">
    <location>
        <begin position="228"/>
        <end position="232"/>
    </location>
</feature>
<dbReference type="EC" id="6.1.1.1" evidence="11"/>
<dbReference type="InterPro" id="IPR024088">
    <property type="entry name" value="Tyr-tRNA-ligase_bac-type"/>
</dbReference>
<dbReference type="PANTHER" id="PTHR11766">
    <property type="entry name" value="TYROSYL-TRNA SYNTHETASE"/>
    <property type="match status" value="1"/>
</dbReference>
<keyword evidence="14" id="KW-0614">Plasmid</keyword>
<evidence type="ECO:0000256" key="4">
    <source>
        <dbReference type="ARBA" id="ARBA00022741"/>
    </source>
</evidence>
<feature type="domain" description="Tyrosine--tRNA ligase SYY-like C-terminal" evidence="13">
    <location>
        <begin position="327"/>
        <end position="403"/>
    </location>
</feature>
<dbReference type="GO" id="GO:0006437">
    <property type="term" value="P:tyrosyl-tRNA aminoacylation"/>
    <property type="evidence" value="ECO:0007669"/>
    <property type="project" value="UniProtKB-UniRule"/>
</dbReference>
<feature type="binding site" evidence="11">
    <location>
        <position position="35"/>
    </location>
    <ligand>
        <name>L-tyrosine</name>
        <dbReference type="ChEBI" id="CHEBI:58315"/>
    </ligand>
</feature>
<keyword evidence="4 11" id="KW-0547">Nucleotide-binding</keyword>
<keyword evidence="7 11" id="KW-0648">Protein biosynthesis</keyword>
<dbReference type="FunFam" id="1.10.240.10:FF:000001">
    <property type="entry name" value="Tyrosine--tRNA ligase"/>
    <property type="match status" value="1"/>
</dbReference>
<dbReference type="GO" id="GO:0042803">
    <property type="term" value="F:protein homodimerization activity"/>
    <property type="evidence" value="ECO:0007669"/>
    <property type="project" value="UniProtKB-ARBA"/>
</dbReference>
<comment type="catalytic activity">
    <reaction evidence="9 11">
        <text>tRNA(Tyr) + L-tyrosine + ATP = L-tyrosyl-tRNA(Tyr) + AMP + diphosphate + H(+)</text>
        <dbReference type="Rhea" id="RHEA:10220"/>
        <dbReference type="Rhea" id="RHEA-COMP:9706"/>
        <dbReference type="Rhea" id="RHEA-COMP:9707"/>
        <dbReference type="ChEBI" id="CHEBI:15378"/>
        <dbReference type="ChEBI" id="CHEBI:30616"/>
        <dbReference type="ChEBI" id="CHEBI:33019"/>
        <dbReference type="ChEBI" id="CHEBI:58315"/>
        <dbReference type="ChEBI" id="CHEBI:78442"/>
        <dbReference type="ChEBI" id="CHEBI:78536"/>
        <dbReference type="ChEBI" id="CHEBI:456215"/>
        <dbReference type="EC" id="6.1.1.1"/>
    </reaction>
</comment>
<organism evidence="14 15">
    <name type="scientific">Peptoclostridium acidaminophilum DSM 3953</name>
    <dbReference type="NCBI Taxonomy" id="1286171"/>
    <lineage>
        <taxon>Bacteria</taxon>
        <taxon>Bacillati</taxon>
        <taxon>Bacillota</taxon>
        <taxon>Clostridia</taxon>
        <taxon>Peptostreptococcales</taxon>
        <taxon>Peptoclostridiaceae</taxon>
        <taxon>Peptoclostridium</taxon>
    </lineage>
</organism>
<dbReference type="eggNOG" id="COG0162">
    <property type="taxonomic scope" value="Bacteria"/>
</dbReference>
<dbReference type="KEGG" id="eac:EAL2_808p05590"/>
<dbReference type="SUPFAM" id="SSF55174">
    <property type="entry name" value="Alpha-L RNA-binding motif"/>
    <property type="match status" value="1"/>
</dbReference>
<evidence type="ECO:0000313" key="15">
    <source>
        <dbReference type="Proteomes" id="UP000019591"/>
    </source>
</evidence>
<dbReference type="InterPro" id="IPR036986">
    <property type="entry name" value="S4_RNA-bd_sf"/>
</dbReference>
<comment type="subunit">
    <text evidence="11">Homodimer.</text>
</comment>
<dbReference type="InterPro" id="IPR054608">
    <property type="entry name" value="SYY-like_C"/>
</dbReference>
<dbReference type="Gene3D" id="3.10.290.10">
    <property type="entry name" value="RNA-binding S4 domain"/>
    <property type="match status" value="1"/>
</dbReference>
<comment type="similarity">
    <text evidence="10 11">Belongs to the class-I aminoacyl-tRNA synthetase family. TyrS type 1 subfamily.</text>
</comment>
<feature type="binding site" evidence="11">
    <location>
        <position position="172"/>
    </location>
    <ligand>
        <name>L-tyrosine</name>
        <dbReference type="ChEBI" id="CHEBI:58315"/>
    </ligand>
</feature>
<dbReference type="Gene3D" id="1.10.240.10">
    <property type="entry name" value="Tyrosyl-Transfer RNA Synthetase"/>
    <property type="match status" value="1"/>
</dbReference>
<reference evidence="14 15" key="1">
    <citation type="journal article" date="2014" name="Genome Announc.">
        <title>Complete Genome Sequence of Amino Acid-Utilizing Eubacterium acidaminophilum al-2 (DSM 3953).</title>
        <authorList>
            <person name="Poehlein A."/>
            <person name="Andreesen J.R."/>
            <person name="Daniel R."/>
        </authorList>
    </citation>
    <scope>NUCLEOTIDE SEQUENCE [LARGE SCALE GENOMIC DNA]</scope>
    <source>
        <strain evidence="14 15">DSM 3953</strain>
        <plasmid evidence="15">Plasmid EAL2_808p</plasmid>
    </source>
</reference>
<evidence type="ECO:0000256" key="5">
    <source>
        <dbReference type="ARBA" id="ARBA00022840"/>
    </source>
</evidence>
<dbReference type="PATRIC" id="fig|1286171.3.peg.2743"/>
<dbReference type="CDD" id="cd00165">
    <property type="entry name" value="S4"/>
    <property type="match status" value="1"/>
</dbReference>
<keyword evidence="6 12" id="KW-0694">RNA-binding</keyword>
<dbReference type="InterPro" id="IPR002305">
    <property type="entry name" value="aa-tRNA-synth_Ic"/>
</dbReference>
<dbReference type="GO" id="GO:0005829">
    <property type="term" value="C:cytosol"/>
    <property type="evidence" value="ECO:0007669"/>
    <property type="project" value="TreeGrafter"/>
</dbReference>
<sequence length="408" mass="45606">MENVFDMLQDRGFIKQATYEDDIRELLGKEKVTFYIGFDPTADSLHVGHFVQAMVMMHMQKAGHRPIVLLGGGTAMVGDPTGKTEMRKLMTQETIAHNAECFKKQLSRFIDFSDGKAIMVNNADWLLNLNYIEFLREIGRHFSVNRMLTAECFKSRMEKGLSFLEFNYMIMQSYDFLVLNRKYGCNLQLGGDDQWSNIIGGADLIRRVDSKPAFGMTFRLLTTSTGAKMGKTEAGAVWLDPEKTSPYEFYQYWRNVDDADVEMCLSLLTFIPMDEVRNLCALEGAEINKAKEILAYEVTKIVHGEEEANKAQAAAKALFGSGSLEGSVPTTELAASEFEAGMDIMTLLVTTGLAESKSEARRLVQQGGIQLEGEKVTDIGFMVTAGSFKDGALMIKKGKKVYHQIKLS</sequence>
<geneLocation type="plasmid" evidence="14 15">
    <name>EAL2_808p</name>
</geneLocation>
<evidence type="ECO:0000256" key="6">
    <source>
        <dbReference type="ARBA" id="ARBA00022884"/>
    </source>
</evidence>
<evidence type="ECO:0000256" key="7">
    <source>
        <dbReference type="ARBA" id="ARBA00022917"/>
    </source>
</evidence>
<feature type="binding site" evidence="11">
    <location>
        <position position="168"/>
    </location>
    <ligand>
        <name>L-tyrosine</name>
        <dbReference type="ChEBI" id="CHEBI:58315"/>
    </ligand>
</feature>
<dbReference type="GO" id="GO:0003723">
    <property type="term" value="F:RNA binding"/>
    <property type="evidence" value="ECO:0007669"/>
    <property type="project" value="UniProtKB-KW"/>
</dbReference>
<keyword evidence="8 11" id="KW-0030">Aminoacyl-tRNA synthetase</keyword>
<dbReference type="Pfam" id="PF22421">
    <property type="entry name" value="SYY_C-terminal"/>
    <property type="match status" value="1"/>
</dbReference>
<dbReference type="PANTHER" id="PTHR11766:SF0">
    <property type="entry name" value="TYROSINE--TRNA LIGASE, MITOCHONDRIAL"/>
    <property type="match status" value="1"/>
</dbReference>
<name>W8TPL2_PEPAC</name>
<dbReference type="PROSITE" id="PS00178">
    <property type="entry name" value="AA_TRNA_LIGASE_I"/>
    <property type="match status" value="1"/>
</dbReference>
<evidence type="ECO:0000256" key="9">
    <source>
        <dbReference type="ARBA" id="ARBA00048248"/>
    </source>
</evidence>
<evidence type="ECO:0000256" key="8">
    <source>
        <dbReference type="ARBA" id="ARBA00023146"/>
    </source>
</evidence>
<dbReference type="Pfam" id="PF00579">
    <property type="entry name" value="tRNA-synt_1b"/>
    <property type="match status" value="1"/>
</dbReference>
<evidence type="ECO:0000256" key="1">
    <source>
        <dbReference type="ARBA" id="ARBA00004496"/>
    </source>
</evidence>
<evidence type="ECO:0000256" key="3">
    <source>
        <dbReference type="ARBA" id="ARBA00022598"/>
    </source>
</evidence>
<dbReference type="FunFam" id="3.40.50.620:FF:000008">
    <property type="entry name" value="Tyrosine--tRNA ligase"/>
    <property type="match status" value="1"/>
</dbReference>
<dbReference type="InterPro" id="IPR024107">
    <property type="entry name" value="Tyr-tRNA-ligase_bac_1"/>
</dbReference>
<comment type="function">
    <text evidence="11">Catalyzes the attachment of tyrosine to tRNA(Tyr) in a two-step reaction: tyrosine is first activated by ATP to form Tyr-AMP and then transferred to the acceptor end of tRNA(Tyr).</text>
</comment>
<dbReference type="Proteomes" id="UP000019591">
    <property type="component" value="Plasmid EAL2_808p"/>
</dbReference>
<comment type="subcellular location">
    <subcellularLocation>
        <location evidence="1 11">Cytoplasm</location>
    </subcellularLocation>
</comment>
<dbReference type="SUPFAM" id="SSF52374">
    <property type="entry name" value="Nucleotidylyl transferase"/>
    <property type="match status" value="1"/>
</dbReference>
<dbReference type="HAMAP" id="MF_02006">
    <property type="entry name" value="Tyr_tRNA_synth_type1"/>
    <property type="match status" value="1"/>
</dbReference>
<gene>
    <name evidence="11 14" type="primary">tyrS</name>
    <name evidence="14" type="ORF">EAL2_808p05590</name>
</gene>
<keyword evidence="15" id="KW-1185">Reference proteome</keyword>
<dbReference type="EMBL" id="CP007453">
    <property type="protein sequence ID" value="AHM58062.1"/>
    <property type="molecule type" value="Genomic_DNA"/>
</dbReference>
<dbReference type="PRINTS" id="PR01040">
    <property type="entry name" value="TRNASYNTHTYR"/>
</dbReference>
<dbReference type="InterPro" id="IPR014729">
    <property type="entry name" value="Rossmann-like_a/b/a_fold"/>
</dbReference>
<evidence type="ECO:0000259" key="13">
    <source>
        <dbReference type="Pfam" id="PF22421"/>
    </source>
</evidence>
<dbReference type="OrthoDB" id="9804243at2"/>
<accession>W8TPL2</accession>
<dbReference type="AlphaFoldDB" id="W8TPL2"/>
<evidence type="ECO:0000256" key="10">
    <source>
        <dbReference type="ARBA" id="ARBA00060965"/>
    </source>
</evidence>
<evidence type="ECO:0000313" key="14">
    <source>
        <dbReference type="EMBL" id="AHM58062.1"/>
    </source>
</evidence>
<dbReference type="InterPro" id="IPR002307">
    <property type="entry name" value="Tyr-tRNA-ligase"/>
</dbReference>
<dbReference type="RefSeq" id="WP_025436909.1">
    <property type="nucleotide sequence ID" value="NZ_CP007453.1"/>
</dbReference>
<evidence type="ECO:0000256" key="2">
    <source>
        <dbReference type="ARBA" id="ARBA00022490"/>
    </source>
</evidence>
<keyword evidence="2 11" id="KW-0963">Cytoplasm</keyword>
<keyword evidence="5 11" id="KW-0067">ATP-binding</keyword>
<dbReference type="InterPro" id="IPR001412">
    <property type="entry name" value="aa-tRNA-synth_I_CS"/>
</dbReference>
<keyword evidence="3 11" id="KW-0436">Ligase</keyword>
<feature type="short sequence motif" description="'HIGH' region" evidence="11">
    <location>
        <begin position="40"/>
        <end position="49"/>
    </location>
</feature>
<evidence type="ECO:0000256" key="11">
    <source>
        <dbReference type="HAMAP-Rule" id="MF_02006"/>
    </source>
</evidence>
<dbReference type="NCBIfam" id="TIGR00234">
    <property type="entry name" value="tyrS"/>
    <property type="match status" value="1"/>
</dbReference>
<proteinExistence type="inferred from homology"/>